<dbReference type="Pfam" id="PF14319">
    <property type="entry name" value="Zn_Tnp_IS91"/>
    <property type="match status" value="1"/>
</dbReference>
<evidence type="ECO:0000313" key="4">
    <source>
        <dbReference type="EMBL" id="QFF97859.1"/>
    </source>
</evidence>
<dbReference type="Proteomes" id="UP000325517">
    <property type="component" value="Chromosome"/>
</dbReference>
<evidence type="ECO:0000313" key="5">
    <source>
        <dbReference type="Proteomes" id="UP000325517"/>
    </source>
</evidence>
<dbReference type="EMBL" id="CP031223">
    <property type="protein sequence ID" value="QFF97859.1"/>
    <property type="molecule type" value="Genomic_DNA"/>
</dbReference>
<dbReference type="GO" id="GO:0003677">
    <property type="term" value="F:DNA binding"/>
    <property type="evidence" value="ECO:0007669"/>
    <property type="project" value="InterPro"/>
</dbReference>
<dbReference type="KEGG" id="psyo:PB01_02980"/>
<evidence type="ECO:0000259" key="3">
    <source>
        <dbReference type="Pfam" id="PF14319"/>
    </source>
</evidence>
<evidence type="ECO:0000256" key="1">
    <source>
        <dbReference type="SAM" id="MobiDB-lite"/>
    </source>
</evidence>
<dbReference type="Pfam" id="PF04986">
    <property type="entry name" value="Y2_Tnp"/>
    <property type="match status" value="1"/>
</dbReference>
<dbReference type="RefSeq" id="WP_151698801.1">
    <property type="nucleotide sequence ID" value="NZ_CP031223.1"/>
</dbReference>
<dbReference type="OrthoDB" id="9791273at2"/>
<feature type="region of interest" description="Disordered" evidence="1">
    <location>
        <begin position="404"/>
        <end position="428"/>
    </location>
</feature>
<name>A0A5J6SJM4_9BACI</name>
<feature type="domain" description="Transposase IS801/IS1294" evidence="2">
    <location>
        <begin position="142"/>
        <end position="312"/>
    </location>
</feature>
<dbReference type="PANTHER" id="PTHR37023:SF1">
    <property type="entry name" value="ISSOD25 TRANSPOSASE TNPA_ISSOD25"/>
    <property type="match status" value="1"/>
</dbReference>
<dbReference type="GO" id="GO:0004803">
    <property type="term" value="F:transposase activity"/>
    <property type="evidence" value="ECO:0007669"/>
    <property type="project" value="InterPro"/>
</dbReference>
<sequence>MEKNILKRIFFDEHNHWNQFLLKHENKVRPIVVKEVEKFKGCGKVVNGFKLFVCEGCHDVKKVAYRCKGRFCTTCSVGESEEWSRLISHDMFQVNHRHVIFTVDEGLREVFLLHRHLLKPMMDEAAKLLRDYFYKKTKVIPGIISGLHTFGSRVNFNPHVHMLVTMGGINAQGEYVKYDFLPFGMLRKQWQTVVLKLIRKNLNPREKKQVQSRLQAAYQNNGKGFYIHAPKQKGKIEEQLRYIGRYMRRPAIGLNRIEAYDGQNVTFTYKDKTNGRQKKETISVEEFISRLIRHIPDEQFKTIRHYGMYSRKTKGDTRKLLTEWQKEVKKWIVRIGSKLKRRNWREKFLAAKQPDPLRCPKCDNCYIYKREVCLQEGILTIRVAICDNTRNYLEKVIRHFTSQQTTQKEKQKQTNYYQGTSNIRMSTV</sequence>
<protein>
    <submittedName>
        <fullName evidence="4">Transposase</fullName>
    </submittedName>
</protein>
<proteinExistence type="predicted"/>
<evidence type="ECO:0000259" key="2">
    <source>
        <dbReference type="Pfam" id="PF04986"/>
    </source>
</evidence>
<dbReference type="PANTHER" id="PTHR37023">
    <property type="entry name" value="TRANSPOSASE"/>
    <property type="match status" value="1"/>
</dbReference>
<feature type="compositionally biased region" description="Polar residues" evidence="1">
    <location>
        <begin position="415"/>
        <end position="428"/>
    </location>
</feature>
<dbReference type="AlphaFoldDB" id="A0A5J6SJM4"/>
<dbReference type="InterPro" id="IPR007069">
    <property type="entry name" value="Transposase_32"/>
</dbReference>
<gene>
    <name evidence="4" type="ORF">PB01_02980</name>
</gene>
<reference evidence="4 5" key="1">
    <citation type="submission" date="2018-07" db="EMBL/GenBank/DDBJ databases">
        <title>Complete genome sequence of Psychrobacillus sp. PB01, isolated from iceberg, and comparative genome analysis of Psychrobacillus strains.</title>
        <authorList>
            <person name="Lee P.C."/>
        </authorList>
    </citation>
    <scope>NUCLEOTIDE SEQUENCE [LARGE SCALE GENOMIC DNA]</scope>
    <source>
        <strain evidence="4 5">PB01</strain>
    </source>
</reference>
<keyword evidence="5" id="KW-1185">Reference proteome</keyword>
<accession>A0A5J6SJM4</accession>
<organism evidence="4 5">
    <name type="scientific">Psychrobacillus glaciei</name>
    <dbReference type="NCBI Taxonomy" id="2283160"/>
    <lineage>
        <taxon>Bacteria</taxon>
        <taxon>Bacillati</taxon>
        <taxon>Bacillota</taxon>
        <taxon>Bacilli</taxon>
        <taxon>Bacillales</taxon>
        <taxon>Bacillaceae</taxon>
        <taxon>Psychrobacillus</taxon>
    </lineage>
</organism>
<dbReference type="InterPro" id="IPR026889">
    <property type="entry name" value="Zn_Tnp"/>
</dbReference>
<dbReference type="GO" id="GO:0006313">
    <property type="term" value="P:DNA transposition"/>
    <property type="evidence" value="ECO:0007669"/>
    <property type="project" value="InterPro"/>
</dbReference>
<feature type="domain" description="Transposase zinc-binding" evidence="3">
    <location>
        <begin position="15"/>
        <end position="103"/>
    </location>
</feature>